<dbReference type="SUPFAM" id="SSF51316">
    <property type="entry name" value="Mss4-like"/>
    <property type="match status" value="1"/>
</dbReference>
<evidence type="ECO:0000256" key="2">
    <source>
        <dbReference type="ARBA" id="ARBA00022723"/>
    </source>
</evidence>
<feature type="domain" description="CENP-V/GFA" evidence="5">
    <location>
        <begin position="9"/>
        <end position="134"/>
    </location>
</feature>
<comment type="caution">
    <text evidence="6">The sequence shown here is derived from an EMBL/GenBank/DDBJ whole genome shotgun (WGS) entry which is preliminary data.</text>
</comment>
<dbReference type="PROSITE" id="PS51891">
    <property type="entry name" value="CENP_V_GFA"/>
    <property type="match status" value="1"/>
</dbReference>
<dbReference type="EMBL" id="JAKLMC020000034">
    <property type="protein sequence ID" value="KAK5949554.1"/>
    <property type="molecule type" value="Genomic_DNA"/>
</dbReference>
<proteinExistence type="inferred from homology"/>
<dbReference type="AlphaFoldDB" id="A0AAN8E9D0"/>
<evidence type="ECO:0000256" key="1">
    <source>
        <dbReference type="ARBA" id="ARBA00005495"/>
    </source>
</evidence>
<organism evidence="6 7">
    <name type="scientific">Knufia fluminis</name>
    <dbReference type="NCBI Taxonomy" id="191047"/>
    <lineage>
        <taxon>Eukaryota</taxon>
        <taxon>Fungi</taxon>
        <taxon>Dikarya</taxon>
        <taxon>Ascomycota</taxon>
        <taxon>Pezizomycotina</taxon>
        <taxon>Eurotiomycetes</taxon>
        <taxon>Chaetothyriomycetidae</taxon>
        <taxon>Chaetothyriales</taxon>
        <taxon>Trichomeriaceae</taxon>
        <taxon>Knufia</taxon>
    </lineage>
</organism>
<gene>
    <name evidence="6" type="ORF">OHC33_009361</name>
</gene>
<dbReference type="Proteomes" id="UP001316803">
    <property type="component" value="Unassembled WGS sequence"/>
</dbReference>
<evidence type="ECO:0000256" key="4">
    <source>
        <dbReference type="ARBA" id="ARBA00023239"/>
    </source>
</evidence>
<dbReference type="GO" id="GO:0046872">
    <property type="term" value="F:metal ion binding"/>
    <property type="evidence" value="ECO:0007669"/>
    <property type="project" value="UniProtKB-KW"/>
</dbReference>
<name>A0AAN8E9D0_9EURO</name>
<keyword evidence="2" id="KW-0479">Metal-binding</keyword>
<evidence type="ECO:0000259" key="5">
    <source>
        <dbReference type="PROSITE" id="PS51891"/>
    </source>
</evidence>
<dbReference type="InterPro" id="IPR011057">
    <property type="entry name" value="Mss4-like_sf"/>
</dbReference>
<keyword evidence="4" id="KW-0456">Lyase</keyword>
<dbReference type="PANTHER" id="PTHR33337:SF40">
    <property type="entry name" value="CENP-V_GFA DOMAIN-CONTAINING PROTEIN-RELATED"/>
    <property type="match status" value="1"/>
</dbReference>
<evidence type="ECO:0000313" key="7">
    <source>
        <dbReference type="Proteomes" id="UP001316803"/>
    </source>
</evidence>
<protein>
    <recommendedName>
        <fullName evidence="5">CENP-V/GFA domain-containing protein</fullName>
    </recommendedName>
</protein>
<sequence>MSSEHPEKITGGCLCGAIRYEILFDEGSAWPPMIGTCQCSMCRKWTGCLFSTDLVVEKTQISPDWDTFESFAQYESSPGTKRAFCSKCGSSLAWFNHDMPKDVIIFVGTIDEQFLMGKVLEGTVKETEHGKHFERGTGYAKKLTDASTAGNLYWQNAIPGVTDHLAGPKFLQHFIDKAPLPETTP</sequence>
<evidence type="ECO:0000313" key="6">
    <source>
        <dbReference type="EMBL" id="KAK5949554.1"/>
    </source>
</evidence>
<reference evidence="6 7" key="1">
    <citation type="submission" date="2022-12" db="EMBL/GenBank/DDBJ databases">
        <title>Genomic features and morphological characterization of a novel Knufia sp. strain isolated from spacecraft assembly facility.</title>
        <authorList>
            <person name="Teixeira M."/>
            <person name="Chander A.M."/>
            <person name="Stajich J.E."/>
            <person name="Venkateswaran K."/>
        </authorList>
    </citation>
    <scope>NUCLEOTIDE SEQUENCE [LARGE SCALE GENOMIC DNA]</scope>
    <source>
        <strain evidence="6 7">FJI-L2-BK-P2</strain>
    </source>
</reference>
<dbReference type="GO" id="GO:0016846">
    <property type="term" value="F:carbon-sulfur lyase activity"/>
    <property type="evidence" value="ECO:0007669"/>
    <property type="project" value="InterPro"/>
</dbReference>
<keyword evidence="7" id="KW-1185">Reference proteome</keyword>
<dbReference type="InterPro" id="IPR006913">
    <property type="entry name" value="CENP-V/GFA"/>
</dbReference>
<accession>A0AAN8E9D0</accession>
<dbReference type="Pfam" id="PF04828">
    <property type="entry name" value="GFA"/>
    <property type="match status" value="1"/>
</dbReference>
<comment type="similarity">
    <text evidence="1">Belongs to the Gfa family.</text>
</comment>
<dbReference type="Gene3D" id="3.90.1590.10">
    <property type="entry name" value="glutathione-dependent formaldehyde- activating enzyme (gfa)"/>
    <property type="match status" value="1"/>
</dbReference>
<evidence type="ECO:0000256" key="3">
    <source>
        <dbReference type="ARBA" id="ARBA00022833"/>
    </source>
</evidence>
<dbReference type="PANTHER" id="PTHR33337">
    <property type="entry name" value="GFA DOMAIN-CONTAINING PROTEIN"/>
    <property type="match status" value="1"/>
</dbReference>
<keyword evidence="3" id="KW-0862">Zinc</keyword>